<dbReference type="NCBIfam" id="NF004363">
    <property type="entry name" value="PRK05738.2-4"/>
    <property type="match status" value="1"/>
</dbReference>
<dbReference type="GO" id="GO:1990904">
    <property type="term" value="C:ribonucleoprotein complex"/>
    <property type="evidence" value="ECO:0007669"/>
    <property type="project" value="UniProtKB-KW"/>
</dbReference>
<dbReference type="Pfam" id="PF00276">
    <property type="entry name" value="Ribosomal_L23"/>
    <property type="match status" value="1"/>
</dbReference>
<name>A0A7C2TFQ6_9BACT</name>
<dbReference type="GO" id="GO:0005840">
    <property type="term" value="C:ribosome"/>
    <property type="evidence" value="ECO:0007669"/>
    <property type="project" value="UniProtKB-KW"/>
</dbReference>
<sequence length="96" mass="11084">MKNIFEVVKRPRLTEKSMGLQEDHNQIVLQVDRRANKNEIKKAVESLFSVKVEKVRTASMPGQRKRMGKYVGTTSDRKKAFVTLSSESKLDFLEEL</sequence>
<dbReference type="Proteomes" id="UP000885986">
    <property type="component" value="Unassembled WGS sequence"/>
</dbReference>
<evidence type="ECO:0000256" key="5">
    <source>
        <dbReference type="ARBA" id="ARBA00023274"/>
    </source>
</evidence>
<evidence type="ECO:0000313" key="8">
    <source>
        <dbReference type="EMBL" id="HET97420.1"/>
    </source>
</evidence>
<comment type="function">
    <text evidence="6">One of the early assembly proteins it binds 23S rRNA. One of the proteins that surrounds the polypeptide exit tunnel on the outside of the ribosome. Forms the main docking site for trigger factor binding to the ribosome.</text>
</comment>
<dbReference type="GO" id="GO:0019843">
    <property type="term" value="F:rRNA binding"/>
    <property type="evidence" value="ECO:0007669"/>
    <property type="project" value="UniProtKB-UniRule"/>
</dbReference>
<dbReference type="NCBIfam" id="NF004359">
    <property type="entry name" value="PRK05738.1-3"/>
    <property type="match status" value="1"/>
</dbReference>
<comment type="similarity">
    <text evidence="1 6 7">Belongs to the universal ribosomal protein uL23 family.</text>
</comment>
<keyword evidence="3 6" id="KW-0694">RNA-binding</keyword>
<dbReference type="GO" id="GO:0006412">
    <property type="term" value="P:translation"/>
    <property type="evidence" value="ECO:0007669"/>
    <property type="project" value="UniProtKB-UniRule"/>
</dbReference>
<evidence type="ECO:0000256" key="7">
    <source>
        <dbReference type="RuleBase" id="RU003934"/>
    </source>
</evidence>
<dbReference type="SUPFAM" id="SSF54189">
    <property type="entry name" value="Ribosomal proteins S24e, L23 and L15e"/>
    <property type="match status" value="1"/>
</dbReference>
<evidence type="ECO:0000256" key="4">
    <source>
        <dbReference type="ARBA" id="ARBA00022980"/>
    </source>
</evidence>
<dbReference type="InterPro" id="IPR012677">
    <property type="entry name" value="Nucleotide-bd_a/b_plait_sf"/>
</dbReference>
<dbReference type="InterPro" id="IPR013025">
    <property type="entry name" value="Ribosomal_uL23-like"/>
</dbReference>
<dbReference type="GO" id="GO:0003735">
    <property type="term" value="F:structural constituent of ribosome"/>
    <property type="evidence" value="ECO:0007669"/>
    <property type="project" value="InterPro"/>
</dbReference>
<dbReference type="EMBL" id="DSDS01000037">
    <property type="protein sequence ID" value="HET97420.1"/>
    <property type="molecule type" value="Genomic_DNA"/>
</dbReference>
<proteinExistence type="inferred from homology"/>
<reference evidence="8" key="1">
    <citation type="journal article" date="2020" name="mSystems">
        <title>Genome- and Community-Level Interaction Insights into Carbon Utilization and Element Cycling Functions of Hydrothermarchaeota in Hydrothermal Sediment.</title>
        <authorList>
            <person name="Zhou Z."/>
            <person name="Liu Y."/>
            <person name="Xu W."/>
            <person name="Pan J."/>
            <person name="Luo Z.H."/>
            <person name="Li M."/>
        </authorList>
    </citation>
    <scope>NUCLEOTIDE SEQUENCE [LARGE SCALE GENOMIC DNA]</scope>
    <source>
        <strain evidence="8">SpSt-1224</strain>
    </source>
</reference>
<dbReference type="InterPro" id="IPR001014">
    <property type="entry name" value="Ribosomal_uL23_CS"/>
</dbReference>
<protein>
    <recommendedName>
        <fullName evidence="6">Large ribosomal subunit protein uL23</fullName>
    </recommendedName>
</protein>
<dbReference type="HAMAP" id="MF_01369_B">
    <property type="entry name" value="Ribosomal_uL23_B"/>
    <property type="match status" value="1"/>
</dbReference>
<dbReference type="FunFam" id="3.30.70.330:FF:000001">
    <property type="entry name" value="50S ribosomal protein L23"/>
    <property type="match status" value="1"/>
</dbReference>
<comment type="caution">
    <text evidence="8">The sequence shown here is derived from an EMBL/GenBank/DDBJ whole genome shotgun (WGS) entry which is preliminary data.</text>
</comment>
<comment type="subunit">
    <text evidence="6">Part of the 50S ribosomal subunit. Contacts protein L29, and trigger factor when it is bound to the ribosome.</text>
</comment>
<organism evidence="8">
    <name type="scientific">Desulfurivibrio alkaliphilus</name>
    <dbReference type="NCBI Taxonomy" id="427923"/>
    <lineage>
        <taxon>Bacteria</taxon>
        <taxon>Pseudomonadati</taxon>
        <taxon>Thermodesulfobacteriota</taxon>
        <taxon>Desulfobulbia</taxon>
        <taxon>Desulfobulbales</taxon>
        <taxon>Desulfobulbaceae</taxon>
        <taxon>Desulfurivibrio</taxon>
    </lineage>
</organism>
<accession>A0A7C2TFQ6</accession>
<gene>
    <name evidence="6" type="primary">rplW</name>
    <name evidence="8" type="ORF">ENN98_01690</name>
</gene>
<keyword evidence="4 6" id="KW-0689">Ribosomal protein</keyword>
<dbReference type="PROSITE" id="PS00050">
    <property type="entry name" value="RIBOSOMAL_L23"/>
    <property type="match status" value="1"/>
</dbReference>
<dbReference type="PANTHER" id="PTHR11620">
    <property type="entry name" value="60S RIBOSOMAL PROTEIN L23A"/>
    <property type="match status" value="1"/>
</dbReference>
<evidence type="ECO:0000256" key="1">
    <source>
        <dbReference type="ARBA" id="ARBA00006700"/>
    </source>
</evidence>
<keyword evidence="5 6" id="KW-0687">Ribonucleoprotein</keyword>
<evidence type="ECO:0000256" key="2">
    <source>
        <dbReference type="ARBA" id="ARBA00022730"/>
    </source>
</evidence>
<keyword evidence="2 6" id="KW-0699">rRNA-binding</keyword>
<dbReference type="InterPro" id="IPR012678">
    <property type="entry name" value="Ribosomal_uL23/eL15/eS24_sf"/>
</dbReference>
<dbReference type="Gene3D" id="3.30.70.330">
    <property type="match status" value="1"/>
</dbReference>
<dbReference type="AlphaFoldDB" id="A0A7C2TFQ6"/>
<evidence type="ECO:0000256" key="6">
    <source>
        <dbReference type="HAMAP-Rule" id="MF_01369"/>
    </source>
</evidence>
<evidence type="ECO:0000256" key="3">
    <source>
        <dbReference type="ARBA" id="ARBA00022884"/>
    </source>
</evidence>